<evidence type="ECO:0000313" key="1">
    <source>
        <dbReference type="EMBL" id="MPN06473.1"/>
    </source>
</evidence>
<dbReference type="SUPFAM" id="SSF158430">
    <property type="entry name" value="Bacillus cereus metalloprotein-like"/>
    <property type="match status" value="2"/>
</dbReference>
<organism evidence="1">
    <name type="scientific">bioreactor metagenome</name>
    <dbReference type="NCBI Taxonomy" id="1076179"/>
    <lineage>
        <taxon>unclassified sequences</taxon>
        <taxon>metagenomes</taxon>
        <taxon>ecological metagenomes</taxon>
    </lineage>
</organism>
<evidence type="ECO:0008006" key="2">
    <source>
        <dbReference type="Google" id="ProtNLM"/>
    </source>
</evidence>
<sequence length="253" mass="29007">MLSRGVISPAVDETGDIVTKYTLKAEDTTEFYTGLPIDTKFTKAELALPKFNAMETTKGLTEKVFSLNQKIMDVMNTVIKIKSTLKENVFKCKMFIGLYPALTEHVLEEALFYFSMLTKLQKRVDMDINKEIVKQESFWNEIMAEHSKFIRGMLDPTEEVLIEMADKFGDEFDELNKRALKLFDDMSKIKEVTRDSLKATTKLRDFKIQGTEGILSCKVKSIILPLLSDHVLREANHYLKALKSLDINSKTKK</sequence>
<dbReference type="Gene3D" id="1.20.1260.120">
    <property type="entry name" value="Protein of unknown function DUF2935"/>
    <property type="match status" value="1"/>
</dbReference>
<proteinExistence type="predicted"/>
<dbReference type="Pfam" id="PF11155">
    <property type="entry name" value="DUF2935"/>
    <property type="match status" value="2"/>
</dbReference>
<protein>
    <recommendedName>
        <fullName evidence="2">DUF2935 domain-containing protein</fullName>
    </recommendedName>
</protein>
<dbReference type="InterPro" id="IPR021328">
    <property type="entry name" value="CotB-like"/>
</dbReference>
<gene>
    <name evidence="1" type="ORF">SDC9_153729</name>
</gene>
<dbReference type="AlphaFoldDB" id="A0A645F1E3"/>
<dbReference type="EMBL" id="VSSQ01052377">
    <property type="protein sequence ID" value="MPN06473.1"/>
    <property type="molecule type" value="Genomic_DNA"/>
</dbReference>
<reference evidence="1" key="1">
    <citation type="submission" date="2019-08" db="EMBL/GenBank/DDBJ databases">
        <authorList>
            <person name="Kucharzyk K."/>
            <person name="Murdoch R.W."/>
            <person name="Higgins S."/>
            <person name="Loffler F."/>
        </authorList>
    </citation>
    <scope>NUCLEOTIDE SEQUENCE</scope>
</reference>
<accession>A0A645F1E3</accession>
<comment type="caution">
    <text evidence="1">The sequence shown here is derived from an EMBL/GenBank/DDBJ whole genome shotgun (WGS) entry which is preliminary data.</text>
</comment>
<name>A0A645F1E3_9ZZZZ</name>